<evidence type="ECO:0000313" key="2">
    <source>
        <dbReference type="EMBL" id="AAK14615.1"/>
    </source>
</evidence>
<keyword evidence="3" id="KW-1185">Reference proteome</keyword>
<evidence type="ECO:0000313" key="3">
    <source>
        <dbReference type="Proteomes" id="UP000000864"/>
    </source>
</evidence>
<feature type="compositionally biased region" description="Basic and acidic residues" evidence="1">
    <location>
        <begin position="46"/>
        <end position="56"/>
    </location>
</feature>
<feature type="region of interest" description="Disordered" evidence="1">
    <location>
        <begin position="46"/>
        <end position="69"/>
    </location>
</feature>
<reference evidence="2 3" key="2">
    <citation type="journal article" date="1998" name="Adv. Virus Res.">
        <title>Viruses in marine brown algae.</title>
        <authorList>
            <person name="Muller D.G."/>
            <person name="Kapp M."/>
            <person name="Knippers R."/>
        </authorList>
    </citation>
    <scope>NUCLEOTIDE SEQUENCE [LARGE SCALE GENOMIC DNA]</scope>
    <source>
        <strain evidence="3">Isolate New Zealand/Kaikoura/1988</strain>
    </source>
</reference>
<organism evidence="2 3">
    <name type="scientific">Ectocarpus siliculosus virus 1 (isolate New Zealand/Kaikoura/1988)</name>
    <name type="common">EsV-1</name>
    <dbReference type="NCBI Taxonomy" id="654926"/>
    <lineage>
        <taxon>Viruses</taxon>
        <taxon>Varidnaviria</taxon>
        <taxon>Bamfordvirae</taxon>
        <taxon>Nucleocytoviricota</taxon>
        <taxon>Megaviricetes</taxon>
        <taxon>Algavirales</taxon>
        <taxon>Phycodnaviridae</taxon>
        <taxon>Phaeovirus</taxon>
        <taxon>Phaeovirus unasiliculosus</taxon>
        <taxon>Ectocarpus siliculosus virus 1</taxon>
    </lineage>
</organism>
<proteinExistence type="predicted"/>
<accession>Q8QN88</accession>
<sequence>MNMHLPPPSAVSSLSVVPGERLVERRGGVSAALFVPIELYLSTTAESKRKSGEVRRPSRVPVSNARVVT</sequence>
<protein>
    <submittedName>
        <fullName evidence="2">EsV-1-201</fullName>
    </submittedName>
</protein>
<evidence type="ECO:0000256" key="1">
    <source>
        <dbReference type="SAM" id="MobiDB-lite"/>
    </source>
</evidence>
<dbReference type="KEGG" id="vg:920599"/>
<reference evidence="2 3" key="4">
    <citation type="journal article" date="2000" name="Virology">
        <title>The brown algal virus EsV-1 particle contains a putative hybrid histidine kinase.</title>
        <authorList>
            <person name="Delaroque N."/>
            <person name="Wolf S."/>
            <person name="Muller D.G."/>
            <person name="Knippers R."/>
        </authorList>
    </citation>
    <scope>NUCLEOTIDE SEQUENCE [LARGE SCALE GENOMIC DNA]</scope>
    <source>
        <strain evidence="3">Isolate New Zealand/Kaikoura/1988</strain>
    </source>
</reference>
<gene>
    <name evidence="2" type="primary">ORF 201</name>
</gene>
<reference evidence="2 3" key="3">
    <citation type="journal article" date="2000" name="Virology">
        <title>Characterization and immunolocalization of major structural proteins in the brown algal virus EsV-1.</title>
        <authorList>
            <person name="Delaroque N."/>
            <person name="Wolf S."/>
            <person name="Muller D.G."/>
            <person name="Knippers R."/>
        </authorList>
    </citation>
    <scope>NUCLEOTIDE SEQUENCE [LARGE SCALE GENOMIC DNA]</scope>
    <source>
        <strain evidence="3">Isolate New Zealand/Kaikoura/1988</strain>
    </source>
</reference>
<dbReference type="EMBL" id="AF204951">
    <property type="protein sequence ID" value="AAK14615.1"/>
    <property type="molecule type" value="Genomic_DNA"/>
</dbReference>
<reference evidence="2 3" key="1">
    <citation type="journal article" date="1995" name="Virology">
        <title>Coat protein of the Ectocarpus siliculosus virus.</title>
        <authorList>
            <person name="Klein M."/>
            <person name="Lanka S.T."/>
            <person name="Knippers R."/>
            <person name="Muller D.G."/>
        </authorList>
    </citation>
    <scope>NUCLEOTIDE SEQUENCE [LARGE SCALE GENOMIC DNA]</scope>
    <source>
        <strain evidence="3">Isolate New Zealand/Kaikoura/1988</strain>
    </source>
</reference>
<organismHost>
    <name type="scientific">Ectocarpus siliculosus</name>
    <name type="common">Brown alga</name>
    <name type="synonym">Conferva siliculosa</name>
    <dbReference type="NCBI Taxonomy" id="2880"/>
</organismHost>
<dbReference type="Proteomes" id="UP000000864">
    <property type="component" value="Segment"/>
</dbReference>
<name>Q8QN88_ESV1K</name>